<keyword evidence="4 5" id="KW-0472">Membrane</keyword>
<evidence type="ECO:0000313" key="7">
    <source>
        <dbReference type="EMBL" id="KAA3680373.1"/>
    </source>
</evidence>
<dbReference type="CDD" id="cd00637">
    <property type="entry name" value="7tm_classA_rhodopsin-like"/>
    <property type="match status" value="1"/>
</dbReference>
<feature type="transmembrane region" description="Helical" evidence="5">
    <location>
        <begin position="6"/>
        <end position="30"/>
    </location>
</feature>
<keyword evidence="8" id="KW-1185">Reference proteome</keyword>
<evidence type="ECO:0000256" key="4">
    <source>
        <dbReference type="ARBA" id="ARBA00023136"/>
    </source>
</evidence>
<dbReference type="GO" id="GO:0016020">
    <property type="term" value="C:membrane"/>
    <property type="evidence" value="ECO:0007669"/>
    <property type="project" value="UniProtKB-SubCell"/>
</dbReference>
<dbReference type="GO" id="GO:0004930">
    <property type="term" value="F:G protein-coupled receptor activity"/>
    <property type="evidence" value="ECO:0007669"/>
    <property type="project" value="InterPro"/>
</dbReference>
<evidence type="ECO:0000313" key="8">
    <source>
        <dbReference type="Proteomes" id="UP000324629"/>
    </source>
</evidence>
<dbReference type="SUPFAM" id="SSF81321">
    <property type="entry name" value="Family A G protein-coupled receptor-like"/>
    <property type="match status" value="1"/>
</dbReference>
<feature type="domain" description="G-protein coupled receptors family 1 profile" evidence="6">
    <location>
        <begin position="22"/>
        <end position="282"/>
    </location>
</feature>
<name>A0A5J4NXT9_9TREM</name>
<dbReference type="InterPro" id="IPR017452">
    <property type="entry name" value="GPCR_Rhodpsn_7TM"/>
</dbReference>
<comment type="subcellular location">
    <subcellularLocation>
        <location evidence="1">Membrane</location>
    </subcellularLocation>
</comment>
<evidence type="ECO:0000259" key="6">
    <source>
        <dbReference type="PROSITE" id="PS50262"/>
    </source>
</evidence>
<dbReference type="Pfam" id="PF00001">
    <property type="entry name" value="7tm_1"/>
    <property type="match status" value="1"/>
</dbReference>
<evidence type="ECO:0000256" key="5">
    <source>
        <dbReference type="SAM" id="Phobius"/>
    </source>
</evidence>
<dbReference type="PANTHER" id="PTHR45698">
    <property type="entry name" value="TRACE AMINE-ASSOCIATED RECEPTOR 19N-RELATED"/>
    <property type="match status" value="1"/>
</dbReference>
<dbReference type="EMBL" id="QNGE01000461">
    <property type="protein sequence ID" value="KAA3680373.1"/>
    <property type="molecule type" value="Genomic_DNA"/>
</dbReference>
<proteinExistence type="predicted"/>
<keyword evidence="2 5" id="KW-0812">Transmembrane</keyword>
<feature type="transmembrane region" description="Helical" evidence="5">
    <location>
        <begin position="228"/>
        <end position="248"/>
    </location>
</feature>
<sequence length="318" mass="36448">MSSLQLTFRIVLGTIGLTGTLTNILMLYCLFKVEIASHLSAYLLRTQCLIDSYTCFVVFIHRLVGDSISTGLPVLDKLLCYIWYGDGLFKFGAVFSIQNLVCISFERLCAVLQPVIYKTHPMRLTIICYTYLIVMSLYILIPSYLLRRYETGRCRFDTNEESNAMGAFIRVQFYLWLILNHLFPTFFLIGSHVVVIRVAQRPVVNKSSGLLKWETKSVRRRVRRLTRATTLMATALTLLHLSSTIQYILFITKIVPHIHGTWSEQANIALFEVASTLNPCVLVAMIRSLRRNWRSIVFCRPIAGTITYYATKQNNGDF</sequence>
<organism evidence="7 8">
    <name type="scientific">Paragonimus westermani</name>
    <dbReference type="NCBI Taxonomy" id="34504"/>
    <lineage>
        <taxon>Eukaryota</taxon>
        <taxon>Metazoa</taxon>
        <taxon>Spiralia</taxon>
        <taxon>Lophotrochozoa</taxon>
        <taxon>Platyhelminthes</taxon>
        <taxon>Trematoda</taxon>
        <taxon>Digenea</taxon>
        <taxon>Plagiorchiida</taxon>
        <taxon>Troglotremata</taxon>
        <taxon>Troglotrematidae</taxon>
        <taxon>Paragonimus</taxon>
    </lineage>
</organism>
<feature type="transmembrane region" description="Helical" evidence="5">
    <location>
        <begin position="173"/>
        <end position="196"/>
    </location>
</feature>
<comment type="caution">
    <text evidence="7">The sequence shown here is derived from an EMBL/GenBank/DDBJ whole genome shotgun (WGS) entry which is preliminary data.</text>
</comment>
<evidence type="ECO:0000256" key="3">
    <source>
        <dbReference type="ARBA" id="ARBA00022989"/>
    </source>
</evidence>
<protein>
    <recommendedName>
        <fullName evidence="6">G-protein coupled receptors family 1 profile domain-containing protein</fullName>
    </recommendedName>
</protein>
<dbReference type="AlphaFoldDB" id="A0A5J4NXT9"/>
<keyword evidence="3 5" id="KW-1133">Transmembrane helix</keyword>
<dbReference type="InterPro" id="IPR000276">
    <property type="entry name" value="GPCR_Rhodpsn"/>
</dbReference>
<feature type="transmembrane region" description="Helical" evidence="5">
    <location>
        <begin position="81"/>
        <end position="105"/>
    </location>
</feature>
<feature type="transmembrane region" description="Helical" evidence="5">
    <location>
        <begin position="268"/>
        <end position="286"/>
    </location>
</feature>
<dbReference type="PROSITE" id="PS50262">
    <property type="entry name" value="G_PROTEIN_RECEP_F1_2"/>
    <property type="match status" value="1"/>
</dbReference>
<dbReference type="PANTHER" id="PTHR45698:SF1">
    <property type="entry name" value="TRACE AMINE-ASSOCIATED RECEPTOR 13C-LIKE"/>
    <property type="match status" value="1"/>
</dbReference>
<accession>A0A5J4NXT9</accession>
<evidence type="ECO:0000256" key="1">
    <source>
        <dbReference type="ARBA" id="ARBA00004370"/>
    </source>
</evidence>
<feature type="transmembrane region" description="Helical" evidence="5">
    <location>
        <begin position="126"/>
        <end position="146"/>
    </location>
</feature>
<dbReference type="Proteomes" id="UP000324629">
    <property type="component" value="Unassembled WGS sequence"/>
</dbReference>
<reference evidence="7 8" key="1">
    <citation type="journal article" date="2019" name="Gigascience">
        <title>Whole-genome sequence of the oriental lung fluke Paragonimus westermani.</title>
        <authorList>
            <person name="Oey H."/>
            <person name="Zakrzewski M."/>
            <person name="Narain K."/>
            <person name="Devi K.R."/>
            <person name="Agatsuma T."/>
            <person name="Nawaratna S."/>
            <person name="Gobert G.N."/>
            <person name="Jones M.K."/>
            <person name="Ragan M.A."/>
            <person name="McManus D.P."/>
            <person name="Krause L."/>
        </authorList>
    </citation>
    <scope>NUCLEOTIDE SEQUENCE [LARGE SCALE GENOMIC DNA]</scope>
    <source>
        <strain evidence="7 8">IND2009</strain>
    </source>
</reference>
<feature type="transmembrane region" description="Helical" evidence="5">
    <location>
        <begin position="42"/>
        <end position="61"/>
    </location>
</feature>
<dbReference type="Gene3D" id="1.20.1070.10">
    <property type="entry name" value="Rhodopsin 7-helix transmembrane proteins"/>
    <property type="match status" value="1"/>
</dbReference>
<evidence type="ECO:0000256" key="2">
    <source>
        <dbReference type="ARBA" id="ARBA00022692"/>
    </source>
</evidence>
<gene>
    <name evidence="7" type="ORF">DEA37_0010256</name>
</gene>